<organism evidence="2 3">
    <name type="scientific">Candidatus Roizmanbacteria bacterium CG07_land_8_20_14_0_80_34_15</name>
    <dbReference type="NCBI Taxonomy" id="1974849"/>
    <lineage>
        <taxon>Bacteria</taxon>
        <taxon>Candidatus Roizmaniibacteriota</taxon>
    </lineage>
</organism>
<protein>
    <recommendedName>
        <fullName evidence="1">HicB-like antitoxin of toxin-antitoxin system domain-containing protein</fullName>
    </recommendedName>
</protein>
<dbReference type="Pfam" id="PF15919">
    <property type="entry name" value="HicB_lk_antitox"/>
    <property type="match status" value="1"/>
</dbReference>
<gene>
    <name evidence="2" type="ORF">COT02_03025</name>
</gene>
<sequence>MIKKEGKYFVAYVPTLGISDFGRTVDDARKNVEAAISVHIEGLIKTDSEVPAQDSSDFYISQYQVNVPANLKSLLG</sequence>
<evidence type="ECO:0000313" key="2">
    <source>
        <dbReference type="EMBL" id="PIU37018.1"/>
    </source>
</evidence>
<dbReference type="Gene3D" id="3.30.160.250">
    <property type="match status" value="1"/>
</dbReference>
<name>A0A2M6YU22_9BACT</name>
<comment type="caution">
    <text evidence="2">The sequence shown here is derived from an EMBL/GenBank/DDBJ whole genome shotgun (WGS) entry which is preliminary data.</text>
</comment>
<reference evidence="3" key="1">
    <citation type="submission" date="2017-09" db="EMBL/GenBank/DDBJ databases">
        <title>Depth-based differentiation of microbial function through sediment-hosted aquifers and enrichment of novel symbionts in the deep terrestrial subsurface.</title>
        <authorList>
            <person name="Probst A.J."/>
            <person name="Ladd B."/>
            <person name="Jarett J.K."/>
            <person name="Geller-Mcgrath D.E."/>
            <person name="Sieber C.M.K."/>
            <person name="Emerson J.B."/>
            <person name="Anantharaman K."/>
            <person name="Thomas B.C."/>
            <person name="Malmstrom R."/>
            <person name="Stieglmeier M."/>
            <person name="Klingl A."/>
            <person name="Woyke T."/>
            <person name="Ryan C.M."/>
            <person name="Banfield J.F."/>
        </authorList>
    </citation>
    <scope>NUCLEOTIDE SEQUENCE [LARGE SCALE GENOMIC DNA]</scope>
</reference>
<accession>A0A2M6YU22</accession>
<proteinExistence type="predicted"/>
<evidence type="ECO:0000313" key="3">
    <source>
        <dbReference type="Proteomes" id="UP000230184"/>
    </source>
</evidence>
<dbReference type="EMBL" id="PEWY01000086">
    <property type="protein sequence ID" value="PIU37018.1"/>
    <property type="molecule type" value="Genomic_DNA"/>
</dbReference>
<dbReference type="InterPro" id="IPR031807">
    <property type="entry name" value="HicB-like"/>
</dbReference>
<evidence type="ECO:0000259" key="1">
    <source>
        <dbReference type="Pfam" id="PF15919"/>
    </source>
</evidence>
<dbReference type="InterPro" id="IPR035069">
    <property type="entry name" value="TTHA1013/TTHA0281-like"/>
</dbReference>
<dbReference type="AlphaFoldDB" id="A0A2M6YU22"/>
<dbReference type="SUPFAM" id="SSF143100">
    <property type="entry name" value="TTHA1013/TTHA0281-like"/>
    <property type="match status" value="1"/>
</dbReference>
<dbReference type="Proteomes" id="UP000230184">
    <property type="component" value="Unassembled WGS sequence"/>
</dbReference>
<feature type="domain" description="HicB-like antitoxin of toxin-antitoxin system" evidence="1">
    <location>
        <begin position="6"/>
        <end position="61"/>
    </location>
</feature>